<reference evidence="2 3" key="1">
    <citation type="journal article" date="2015" name="PLoS Pathog.">
        <title>Leptomonas seymouri: Adaptations to the Dixenous Life Cycle Analyzed by Genome Sequencing, Transcriptome Profiling and Co-infection with Leishmania donovani.</title>
        <authorList>
            <person name="Kraeva N."/>
            <person name="Butenko A."/>
            <person name="Hlavacova J."/>
            <person name="Kostygov A."/>
            <person name="Myskova J."/>
            <person name="Grybchuk D."/>
            <person name="Lestinova T."/>
            <person name="Votypka J."/>
            <person name="Volf P."/>
            <person name="Opperdoes F."/>
            <person name="Flegontov P."/>
            <person name="Lukes J."/>
            <person name="Yurchenko V."/>
        </authorList>
    </citation>
    <scope>NUCLEOTIDE SEQUENCE [LARGE SCALE GENOMIC DNA]</scope>
    <source>
        <strain evidence="2 3">ATCC 30220</strain>
    </source>
</reference>
<evidence type="ECO:0000313" key="3">
    <source>
        <dbReference type="Proteomes" id="UP000038009"/>
    </source>
</evidence>
<feature type="transmembrane region" description="Helical" evidence="1">
    <location>
        <begin position="75"/>
        <end position="98"/>
    </location>
</feature>
<dbReference type="OrthoDB" id="1045822at2759"/>
<dbReference type="Proteomes" id="UP000038009">
    <property type="component" value="Unassembled WGS sequence"/>
</dbReference>
<protein>
    <submittedName>
        <fullName evidence="2">Putative ama1 protein</fullName>
    </submittedName>
</protein>
<dbReference type="PANTHER" id="PTHR15907">
    <property type="entry name" value="DUF614 FAMILY PROTEIN-RELATED"/>
    <property type="match status" value="1"/>
</dbReference>
<evidence type="ECO:0000256" key="1">
    <source>
        <dbReference type="SAM" id="Phobius"/>
    </source>
</evidence>
<dbReference type="NCBIfam" id="TIGR01571">
    <property type="entry name" value="A_thal_Cys_rich"/>
    <property type="match status" value="1"/>
</dbReference>
<accession>A0A0N1PGF6</accession>
<proteinExistence type="predicted"/>
<keyword evidence="3" id="KW-1185">Reference proteome</keyword>
<gene>
    <name evidence="2" type="ORF">ABL78_0459</name>
</gene>
<keyword evidence="1" id="KW-0472">Membrane</keyword>
<evidence type="ECO:0000313" key="2">
    <source>
        <dbReference type="EMBL" id="KPI90383.1"/>
    </source>
</evidence>
<keyword evidence="1" id="KW-1133">Transmembrane helix</keyword>
<sequence length="161" mass="18055">MYNGSEKVNAASMMQQPMQPPMQAQRVGNAPSSFLHGICVCCTHCDSCLEAWCCSRCQMSRQCNMMKNSKAEIDWDYCLCAFVLDWFFTGGIASVIFVCQAREMMRTRYGIAGNKCSDCCCSWCCGACVLQQQLLEMTSRGEFPGACCYEEPNYPNPARML</sequence>
<dbReference type="InterPro" id="IPR006461">
    <property type="entry name" value="PLAC_motif_containing"/>
</dbReference>
<organism evidence="2 3">
    <name type="scientific">Leptomonas seymouri</name>
    <dbReference type="NCBI Taxonomy" id="5684"/>
    <lineage>
        <taxon>Eukaryota</taxon>
        <taxon>Discoba</taxon>
        <taxon>Euglenozoa</taxon>
        <taxon>Kinetoplastea</taxon>
        <taxon>Metakinetoplastina</taxon>
        <taxon>Trypanosomatida</taxon>
        <taxon>Trypanosomatidae</taxon>
        <taxon>Leishmaniinae</taxon>
        <taxon>Leptomonas</taxon>
    </lineage>
</organism>
<name>A0A0N1PGF6_LEPSE</name>
<dbReference type="Pfam" id="PF04749">
    <property type="entry name" value="PLAC8"/>
    <property type="match status" value="1"/>
</dbReference>
<comment type="caution">
    <text evidence="2">The sequence shown here is derived from an EMBL/GenBank/DDBJ whole genome shotgun (WGS) entry which is preliminary data.</text>
</comment>
<dbReference type="AlphaFoldDB" id="A0A0N1PGF6"/>
<dbReference type="EMBL" id="LJSK01000006">
    <property type="protein sequence ID" value="KPI90383.1"/>
    <property type="molecule type" value="Genomic_DNA"/>
</dbReference>
<keyword evidence="1" id="KW-0812">Transmembrane</keyword>
<dbReference type="VEuPathDB" id="TriTrypDB:Lsey_0006_0170"/>